<protein>
    <submittedName>
        <fullName evidence="2">Uncharacterized protein</fullName>
    </submittedName>
</protein>
<proteinExistence type="predicted"/>
<evidence type="ECO:0000313" key="2">
    <source>
        <dbReference type="EMBL" id="GHJ85919.1"/>
    </source>
</evidence>
<sequence>MSLIGVLSLPSQLKMTAILNLPPEIIHLIVLHIVSRDIDQSSSLNSVSKHICLCADDAGSVQESLTEAGQGHSGCGQDLFHFAISHSYFRDCVGKSGYLSRLYLWRTAEGILRTRSHVITAAVRTANVAFKWSSSENRPTLSQPRQLPHDSLFNQLQCYPELESLNLDFASCPMHHKGRQLAALTFQQPTCPAEERTRNGIRELCIRLPRTCIRETEAHNSELLTIILRPLNSTNLRKLHLNISVFEDWWDGHDSRGNRITAENPIFEWLNPLTRTWPSLELLKLCSQDAEDLSILAQQDALQKLCETIGKTTLCKIELCIVYAARDKNRGLPLASFQQHRHGEWVLKKNLAPVDMNSVMQAIERIRGASKSPVPSFDLDVKFCDLLSARKMPVDLVKMKYRVDQKDAKDLRDGESELSGWLEGEFDVRSFTELHRYAWICEQDEEALTGTSEEQRRQLQDLQQEYERSFARSEYGISNVRYEVVSL</sequence>
<reference evidence="2" key="1">
    <citation type="submission" date="2020-07" db="EMBL/GenBank/DDBJ databases">
        <title>Draft Genome Sequence of a Deep-Sea Yeast, Naganishia (Cryptococcus) liquefaciens strain N6.</title>
        <authorList>
            <person name="Han Y.W."/>
            <person name="Kajitani R."/>
            <person name="Morimoto H."/>
            <person name="Parhat M."/>
            <person name="Tsubouchi H."/>
            <person name="Bakenova O."/>
            <person name="Ogata M."/>
            <person name="Argunhan B."/>
            <person name="Aoki R."/>
            <person name="Kajiwara S."/>
            <person name="Itoh T."/>
            <person name="Iwasaki H."/>
        </authorList>
    </citation>
    <scope>NUCLEOTIDE SEQUENCE</scope>
    <source>
        <strain evidence="2">N6</strain>
    </source>
</reference>
<dbReference type="Proteomes" id="UP000620104">
    <property type="component" value="Unassembled WGS sequence"/>
</dbReference>
<name>A0A8H3TS00_9TREE</name>
<organism evidence="2 3">
    <name type="scientific">Naganishia liquefaciens</name>
    <dbReference type="NCBI Taxonomy" id="104408"/>
    <lineage>
        <taxon>Eukaryota</taxon>
        <taxon>Fungi</taxon>
        <taxon>Dikarya</taxon>
        <taxon>Basidiomycota</taxon>
        <taxon>Agaricomycotina</taxon>
        <taxon>Tremellomycetes</taxon>
        <taxon>Filobasidiales</taxon>
        <taxon>Filobasidiaceae</taxon>
        <taxon>Naganishia</taxon>
    </lineage>
</organism>
<dbReference type="EMBL" id="BLZA01000016">
    <property type="protein sequence ID" value="GHJ85919.1"/>
    <property type="molecule type" value="Genomic_DNA"/>
</dbReference>
<feature type="coiled-coil region" evidence="1">
    <location>
        <begin position="445"/>
        <end position="472"/>
    </location>
</feature>
<evidence type="ECO:0000256" key="1">
    <source>
        <dbReference type="SAM" id="Coils"/>
    </source>
</evidence>
<keyword evidence="3" id="KW-1185">Reference proteome</keyword>
<dbReference type="AlphaFoldDB" id="A0A8H3TS00"/>
<keyword evidence="1" id="KW-0175">Coiled coil</keyword>
<evidence type="ECO:0000313" key="3">
    <source>
        <dbReference type="Proteomes" id="UP000620104"/>
    </source>
</evidence>
<accession>A0A8H3TS00</accession>
<gene>
    <name evidence="2" type="ORF">NliqN6_2321</name>
</gene>
<comment type="caution">
    <text evidence="2">The sequence shown here is derived from an EMBL/GenBank/DDBJ whole genome shotgun (WGS) entry which is preliminary data.</text>
</comment>